<feature type="region of interest" description="Disordered" evidence="4">
    <location>
        <begin position="159"/>
        <end position="220"/>
    </location>
</feature>
<dbReference type="SMART" id="SM00360">
    <property type="entry name" value="RRM"/>
    <property type="match status" value="2"/>
</dbReference>
<keyword evidence="1" id="KW-0677">Repeat</keyword>
<dbReference type="SUPFAM" id="SSF54928">
    <property type="entry name" value="RNA-binding domain, RBD"/>
    <property type="match status" value="2"/>
</dbReference>
<evidence type="ECO:0000256" key="2">
    <source>
        <dbReference type="ARBA" id="ARBA00022884"/>
    </source>
</evidence>
<evidence type="ECO:0000256" key="1">
    <source>
        <dbReference type="ARBA" id="ARBA00022737"/>
    </source>
</evidence>
<dbReference type="PROSITE" id="PS50102">
    <property type="entry name" value="RRM"/>
    <property type="match status" value="2"/>
</dbReference>
<gene>
    <name evidence="6" type="ORF">HF521_021298</name>
</gene>
<dbReference type="Proteomes" id="UP000606274">
    <property type="component" value="Unassembled WGS sequence"/>
</dbReference>
<name>A0A8T0BFD6_SILME</name>
<feature type="compositionally biased region" description="Low complexity" evidence="4">
    <location>
        <begin position="209"/>
        <end position="220"/>
    </location>
</feature>
<protein>
    <recommendedName>
        <fullName evidence="5">RRM domain-containing protein</fullName>
    </recommendedName>
</protein>
<comment type="caution">
    <text evidence="6">The sequence shown here is derived from an EMBL/GenBank/DDBJ whole genome shotgun (WGS) entry which is preliminary data.</text>
</comment>
<dbReference type="EMBL" id="JABFDY010000008">
    <property type="protein sequence ID" value="KAF7704226.1"/>
    <property type="molecule type" value="Genomic_DNA"/>
</dbReference>
<evidence type="ECO:0000259" key="5">
    <source>
        <dbReference type="PROSITE" id="PS50102"/>
    </source>
</evidence>
<evidence type="ECO:0000256" key="4">
    <source>
        <dbReference type="SAM" id="MobiDB-lite"/>
    </source>
</evidence>
<organism evidence="6 7">
    <name type="scientific">Silurus meridionalis</name>
    <name type="common">Southern catfish</name>
    <name type="synonym">Silurus soldatovi meridionalis</name>
    <dbReference type="NCBI Taxonomy" id="175797"/>
    <lineage>
        <taxon>Eukaryota</taxon>
        <taxon>Metazoa</taxon>
        <taxon>Chordata</taxon>
        <taxon>Craniata</taxon>
        <taxon>Vertebrata</taxon>
        <taxon>Euteleostomi</taxon>
        <taxon>Actinopterygii</taxon>
        <taxon>Neopterygii</taxon>
        <taxon>Teleostei</taxon>
        <taxon>Ostariophysi</taxon>
        <taxon>Siluriformes</taxon>
        <taxon>Siluridae</taxon>
        <taxon>Silurus</taxon>
    </lineage>
</organism>
<feature type="domain" description="RRM" evidence="5">
    <location>
        <begin position="6"/>
        <end position="78"/>
    </location>
</feature>
<evidence type="ECO:0000313" key="7">
    <source>
        <dbReference type="Proteomes" id="UP000606274"/>
    </source>
</evidence>
<dbReference type="InterPro" id="IPR000504">
    <property type="entry name" value="RRM_dom"/>
</dbReference>
<feature type="compositionally biased region" description="Basic and acidic residues" evidence="4">
    <location>
        <begin position="159"/>
        <end position="170"/>
    </location>
</feature>
<proteinExistence type="predicted"/>
<evidence type="ECO:0000256" key="3">
    <source>
        <dbReference type="PROSITE-ProRule" id="PRU00176"/>
    </source>
</evidence>
<keyword evidence="7" id="KW-1185">Reference proteome</keyword>
<accession>A0A8T0BFD6</accession>
<dbReference type="InterPro" id="IPR012677">
    <property type="entry name" value="Nucleotide-bd_a/b_plait_sf"/>
</dbReference>
<dbReference type="InterPro" id="IPR035979">
    <property type="entry name" value="RBD_domain_sf"/>
</dbReference>
<feature type="domain" description="RRM" evidence="5">
    <location>
        <begin position="83"/>
        <end position="160"/>
    </location>
</feature>
<dbReference type="Gene3D" id="3.30.70.330">
    <property type="match status" value="2"/>
</dbReference>
<dbReference type="AlphaFoldDB" id="A0A8T0BFD6"/>
<sequence length="220" mass="24321">MNNSLSALYVGDLHPEVTESMLVEEFSSAGHVHSVRVCRKWNNSVSLNYAFVNFYKQADAPYGVAHESHVVSEDSTLRKSGVGNLFIRNLDMTTIDSMALFDLFSVFGNVLSCKVVAYKTGTKGYGYVQFESPEAANVAKERLDSKLFNDHKVSIEHFKSRKERKAEGNRHTQFHLQSAQAPDVVEKPAPAVEEKPAQVPAVEKKKKSSSSSCGKETSSS</sequence>
<dbReference type="Pfam" id="PF00076">
    <property type="entry name" value="RRM_1"/>
    <property type="match status" value="2"/>
</dbReference>
<keyword evidence="2 3" id="KW-0694">RNA-binding</keyword>
<evidence type="ECO:0000313" key="6">
    <source>
        <dbReference type="EMBL" id="KAF7704226.1"/>
    </source>
</evidence>
<dbReference type="GO" id="GO:0003723">
    <property type="term" value="F:RNA binding"/>
    <property type="evidence" value="ECO:0007669"/>
    <property type="project" value="UniProtKB-UniRule"/>
</dbReference>
<reference evidence="6" key="1">
    <citation type="submission" date="2020-08" db="EMBL/GenBank/DDBJ databases">
        <title>Chromosome-level assembly of Southern catfish (Silurus meridionalis) provides insights into visual adaptation to the nocturnal and benthic lifestyles.</title>
        <authorList>
            <person name="Zhang Y."/>
            <person name="Wang D."/>
            <person name="Peng Z."/>
        </authorList>
    </citation>
    <scope>NUCLEOTIDE SEQUENCE</scope>
    <source>
        <strain evidence="6">SWU-2019-XX</strain>
        <tissue evidence="6">Muscle</tissue>
    </source>
</reference>
<dbReference type="PANTHER" id="PTHR24012">
    <property type="entry name" value="RNA BINDING PROTEIN"/>
    <property type="match status" value="1"/>
</dbReference>